<accession>G3IAS2</accession>
<sequence>MLRTFTFLNRAEVDNSSQHCSSSMVCVGLTILKHPSRVRADIPYVASSVSSSSLL</sequence>
<evidence type="ECO:0000313" key="1">
    <source>
        <dbReference type="EMBL" id="EGW10317.1"/>
    </source>
</evidence>
<proteinExistence type="predicted"/>
<evidence type="ECO:0000313" key="2">
    <source>
        <dbReference type="Proteomes" id="UP000001075"/>
    </source>
</evidence>
<dbReference type="EMBL" id="JH001747">
    <property type="protein sequence ID" value="EGW10317.1"/>
    <property type="molecule type" value="Genomic_DNA"/>
</dbReference>
<dbReference type="Proteomes" id="UP000001075">
    <property type="component" value="Unassembled WGS sequence"/>
</dbReference>
<reference evidence="2" key="1">
    <citation type="journal article" date="2011" name="Nat. Biotechnol.">
        <title>The genomic sequence of the Chinese hamster ovary (CHO)-K1 cell line.</title>
        <authorList>
            <person name="Xu X."/>
            <person name="Nagarajan H."/>
            <person name="Lewis N.E."/>
            <person name="Pan S."/>
            <person name="Cai Z."/>
            <person name="Liu X."/>
            <person name="Chen W."/>
            <person name="Xie M."/>
            <person name="Wang W."/>
            <person name="Hammond S."/>
            <person name="Andersen M.R."/>
            <person name="Neff N."/>
            <person name="Passarelli B."/>
            <person name="Koh W."/>
            <person name="Fan H.C."/>
            <person name="Wang J."/>
            <person name="Gui Y."/>
            <person name="Lee K.H."/>
            <person name="Betenbaugh M.J."/>
            <person name="Quake S.R."/>
            <person name="Famili I."/>
            <person name="Palsson B.O."/>
            <person name="Wang J."/>
        </authorList>
    </citation>
    <scope>NUCLEOTIDE SEQUENCE [LARGE SCALE GENOMIC DNA]</scope>
    <source>
        <strain evidence="2">CHO K1 cell line</strain>
    </source>
</reference>
<gene>
    <name evidence="1" type="ORF">I79_020701</name>
</gene>
<dbReference type="InParanoid" id="G3IAS2"/>
<organism evidence="1 2">
    <name type="scientific">Cricetulus griseus</name>
    <name type="common">Chinese hamster</name>
    <name type="synonym">Cricetulus barabensis griseus</name>
    <dbReference type="NCBI Taxonomy" id="10029"/>
    <lineage>
        <taxon>Eukaryota</taxon>
        <taxon>Metazoa</taxon>
        <taxon>Chordata</taxon>
        <taxon>Craniata</taxon>
        <taxon>Vertebrata</taxon>
        <taxon>Euteleostomi</taxon>
        <taxon>Mammalia</taxon>
        <taxon>Eutheria</taxon>
        <taxon>Euarchontoglires</taxon>
        <taxon>Glires</taxon>
        <taxon>Rodentia</taxon>
        <taxon>Myomorpha</taxon>
        <taxon>Muroidea</taxon>
        <taxon>Cricetidae</taxon>
        <taxon>Cricetinae</taxon>
        <taxon>Cricetulus</taxon>
    </lineage>
</organism>
<name>G3IAS2_CRIGR</name>
<dbReference type="AlphaFoldDB" id="G3IAS2"/>
<protein>
    <submittedName>
        <fullName evidence="1">Uncharacterized protein</fullName>
    </submittedName>
</protein>